<gene>
    <name evidence="1" type="ORF">BpHYR1_042049</name>
</gene>
<evidence type="ECO:0000313" key="2">
    <source>
        <dbReference type="Proteomes" id="UP000276133"/>
    </source>
</evidence>
<dbReference type="Proteomes" id="UP000276133">
    <property type="component" value="Unassembled WGS sequence"/>
</dbReference>
<keyword evidence="2" id="KW-1185">Reference proteome</keyword>
<dbReference type="AlphaFoldDB" id="A0A3M7R114"/>
<proteinExistence type="predicted"/>
<protein>
    <submittedName>
        <fullName evidence="1">Uncharacterized protein</fullName>
    </submittedName>
</protein>
<dbReference type="EMBL" id="REGN01004494">
    <property type="protein sequence ID" value="RNA17243.1"/>
    <property type="molecule type" value="Genomic_DNA"/>
</dbReference>
<comment type="caution">
    <text evidence="1">The sequence shown here is derived from an EMBL/GenBank/DDBJ whole genome shotgun (WGS) entry which is preliminary data.</text>
</comment>
<name>A0A3M7R114_BRAPC</name>
<reference evidence="1 2" key="1">
    <citation type="journal article" date="2018" name="Sci. Rep.">
        <title>Genomic signatures of local adaptation to the degree of environmental predictability in rotifers.</title>
        <authorList>
            <person name="Franch-Gras L."/>
            <person name="Hahn C."/>
            <person name="Garcia-Roger E.M."/>
            <person name="Carmona M.J."/>
            <person name="Serra M."/>
            <person name="Gomez A."/>
        </authorList>
    </citation>
    <scope>NUCLEOTIDE SEQUENCE [LARGE SCALE GENOMIC DNA]</scope>
    <source>
        <strain evidence="1">HYR1</strain>
    </source>
</reference>
<sequence length="64" mass="7836">MYKCKLSSFRPLQTAQRLLFRHHARNIFVLIKINMFSVFGDINFYHAEKFVFIQMQMSWRTSDF</sequence>
<evidence type="ECO:0000313" key="1">
    <source>
        <dbReference type="EMBL" id="RNA17243.1"/>
    </source>
</evidence>
<organism evidence="1 2">
    <name type="scientific">Brachionus plicatilis</name>
    <name type="common">Marine rotifer</name>
    <name type="synonym">Brachionus muelleri</name>
    <dbReference type="NCBI Taxonomy" id="10195"/>
    <lineage>
        <taxon>Eukaryota</taxon>
        <taxon>Metazoa</taxon>
        <taxon>Spiralia</taxon>
        <taxon>Gnathifera</taxon>
        <taxon>Rotifera</taxon>
        <taxon>Eurotatoria</taxon>
        <taxon>Monogononta</taxon>
        <taxon>Pseudotrocha</taxon>
        <taxon>Ploima</taxon>
        <taxon>Brachionidae</taxon>
        <taxon>Brachionus</taxon>
    </lineage>
</organism>
<accession>A0A3M7R114</accession>